<dbReference type="InterPro" id="IPR045229">
    <property type="entry name" value="TPP_enz"/>
</dbReference>
<evidence type="ECO:0000256" key="1">
    <source>
        <dbReference type="ARBA" id="ARBA00001964"/>
    </source>
</evidence>
<dbReference type="AlphaFoldDB" id="A0AAW6T5C9"/>
<evidence type="ECO:0000256" key="2">
    <source>
        <dbReference type="ARBA" id="ARBA00007812"/>
    </source>
</evidence>
<sequence length="545" mass="57553">MRVFEKVADTLVELGVTTVFGVIGSGNYEVTRALIERGARYVAARHEGGAASMADAFARLGDSVPAISLHQGCGLTNAITGMTEAAKSGSPMIVLTAEVAASAIHSNFKIEQDRLVESIGAVSLRITRESAARDIELAYRTAVTRRVPVVVNLPLDVQAAESTEQHSPSLPALPDAPAPAAADVTRIADLIQAAERPVIVAGRGARGAGPELRELAEAAGALVATSAVARGLFNGDPFSLDISGGFSTPLAARSIQEADLILSFGSALNMWTMRHGTLIGEHAKVVQIDIDPMAPGKHRPVDLGVVGDAAATAAALTAELRGRGLQREGYRTGQLRESIAREGRWNQVPFEDLSDGERIDPRALTIALNDMLDDDRVIAVDSGNFLGYPSAFLDIPDENGLAFSQAFQCVGLGLASAIGAAFAQPERLPVCGTGDGGALMAATELETVARLGIPMVVVVYNDAAYGAELHHFGESEQDLGFITFPDTDFAAIARGYGYTAVTVREKADLEPVRSWLEGPRDTPLLIDAKIARVESWWLAEAFKGH</sequence>
<accession>A0AAW6T5C9</accession>
<dbReference type="InterPro" id="IPR012001">
    <property type="entry name" value="Thiamin_PyroP_enz_TPP-bd_dom"/>
</dbReference>
<dbReference type="Gene3D" id="3.40.50.1220">
    <property type="entry name" value="TPP-binding domain"/>
    <property type="match status" value="1"/>
</dbReference>
<dbReference type="GO" id="GO:0050660">
    <property type="term" value="F:flavin adenine dinucleotide binding"/>
    <property type="evidence" value="ECO:0007669"/>
    <property type="project" value="TreeGrafter"/>
</dbReference>
<reference evidence="8 9" key="1">
    <citation type="submission" date="2023-04" db="EMBL/GenBank/DDBJ databases">
        <title>Klugiella caeni sp. nov. isolated from the sludge of biochemical tank.</title>
        <authorList>
            <person name="Geng K."/>
        </authorList>
    </citation>
    <scope>NUCLEOTIDE SEQUENCE [LARGE SCALE GENOMIC DNA]</scope>
    <source>
        <strain evidence="8 9">YN-L-19</strain>
    </source>
</reference>
<dbReference type="InterPro" id="IPR012000">
    <property type="entry name" value="Thiamin_PyroP_enz_cen_dom"/>
</dbReference>
<dbReference type="CDD" id="cd00568">
    <property type="entry name" value="TPP_enzymes"/>
    <property type="match status" value="1"/>
</dbReference>
<dbReference type="Gene3D" id="3.40.50.970">
    <property type="match status" value="2"/>
</dbReference>
<dbReference type="Proteomes" id="UP001321506">
    <property type="component" value="Unassembled WGS sequence"/>
</dbReference>
<dbReference type="Pfam" id="PF02776">
    <property type="entry name" value="TPP_enzyme_N"/>
    <property type="match status" value="1"/>
</dbReference>
<keyword evidence="3 4" id="KW-0786">Thiamine pyrophosphate</keyword>
<dbReference type="GO" id="GO:0005948">
    <property type="term" value="C:acetolactate synthase complex"/>
    <property type="evidence" value="ECO:0007669"/>
    <property type="project" value="TreeGrafter"/>
</dbReference>
<comment type="cofactor">
    <cofactor evidence="1">
        <name>thiamine diphosphate</name>
        <dbReference type="ChEBI" id="CHEBI:58937"/>
    </cofactor>
</comment>
<gene>
    <name evidence="8" type="ORF">QF206_08685</name>
</gene>
<dbReference type="CDD" id="cd07035">
    <property type="entry name" value="TPP_PYR_POX_like"/>
    <property type="match status" value="1"/>
</dbReference>
<evidence type="ECO:0000256" key="3">
    <source>
        <dbReference type="ARBA" id="ARBA00023052"/>
    </source>
</evidence>
<feature type="domain" description="Thiamine pyrophosphate enzyme TPP-binding" evidence="6">
    <location>
        <begin position="382"/>
        <end position="526"/>
    </location>
</feature>
<evidence type="ECO:0000313" key="8">
    <source>
        <dbReference type="EMBL" id="MDI2099036.1"/>
    </source>
</evidence>
<name>A0AAW6T5C9_9MICO</name>
<dbReference type="InterPro" id="IPR029061">
    <property type="entry name" value="THDP-binding"/>
</dbReference>
<dbReference type="InterPro" id="IPR029035">
    <property type="entry name" value="DHS-like_NAD/FAD-binding_dom"/>
</dbReference>
<dbReference type="PANTHER" id="PTHR18968:SF166">
    <property type="entry name" value="2-HYDROXYACYL-COA LYASE 2"/>
    <property type="match status" value="1"/>
</dbReference>
<dbReference type="Pfam" id="PF00205">
    <property type="entry name" value="TPP_enzyme_M"/>
    <property type="match status" value="1"/>
</dbReference>
<feature type="domain" description="Thiamine pyrophosphate enzyme central" evidence="5">
    <location>
        <begin position="184"/>
        <end position="316"/>
    </location>
</feature>
<dbReference type="SUPFAM" id="SSF52467">
    <property type="entry name" value="DHS-like NAD/FAD-binding domain"/>
    <property type="match status" value="1"/>
</dbReference>
<dbReference type="SUPFAM" id="SSF52518">
    <property type="entry name" value="Thiamin diphosphate-binding fold (THDP-binding)"/>
    <property type="match status" value="2"/>
</dbReference>
<dbReference type="GO" id="GO:0030976">
    <property type="term" value="F:thiamine pyrophosphate binding"/>
    <property type="evidence" value="ECO:0007669"/>
    <property type="project" value="InterPro"/>
</dbReference>
<dbReference type="RefSeq" id="WP_281488821.1">
    <property type="nucleotide sequence ID" value="NZ_JASATX010000003.1"/>
</dbReference>
<protein>
    <submittedName>
        <fullName evidence="8">Thiamine pyrophosphate-binding protein</fullName>
    </submittedName>
</protein>
<dbReference type="GO" id="GO:0000287">
    <property type="term" value="F:magnesium ion binding"/>
    <property type="evidence" value="ECO:0007669"/>
    <property type="project" value="InterPro"/>
</dbReference>
<dbReference type="GO" id="GO:0009097">
    <property type="term" value="P:isoleucine biosynthetic process"/>
    <property type="evidence" value="ECO:0007669"/>
    <property type="project" value="TreeGrafter"/>
</dbReference>
<evidence type="ECO:0000313" key="9">
    <source>
        <dbReference type="Proteomes" id="UP001321506"/>
    </source>
</evidence>
<comment type="similarity">
    <text evidence="2 4">Belongs to the TPP enzyme family.</text>
</comment>
<evidence type="ECO:0000259" key="6">
    <source>
        <dbReference type="Pfam" id="PF02775"/>
    </source>
</evidence>
<dbReference type="EMBL" id="JASATX010000003">
    <property type="protein sequence ID" value="MDI2099036.1"/>
    <property type="molecule type" value="Genomic_DNA"/>
</dbReference>
<proteinExistence type="inferred from homology"/>
<evidence type="ECO:0000259" key="7">
    <source>
        <dbReference type="Pfam" id="PF02776"/>
    </source>
</evidence>
<dbReference type="GO" id="GO:0003984">
    <property type="term" value="F:acetolactate synthase activity"/>
    <property type="evidence" value="ECO:0007669"/>
    <property type="project" value="TreeGrafter"/>
</dbReference>
<dbReference type="InterPro" id="IPR011766">
    <property type="entry name" value="TPP_enzyme_TPP-bd"/>
</dbReference>
<dbReference type="PANTHER" id="PTHR18968">
    <property type="entry name" value="THIAMINE PYROPHOSPHATE ENZYMES"/>
    <property type="match status" value="1"/>
</dbReference>
<evidence type="ECO:0000259" key="5">
    <source>
        <dbReference type="Pfam" id="PF00205"/>
    </source>
</evidence>
<feature type="domain" description="Thiamine pyrophosphate enzyme N-terminal TPP-binding" evidence="7">
    <location>
        <begin position="1"/>
        <end position="106"/>
    </location>
</feature>
<comment type="caution">
    <text evidence="8">The sequence shown here is derived from an EMBL/GenBank/DDBJ whole genome shotgun (WGS) entry which is preliminary data.</text>
</comment>
<evidence type="ECO:0000256" key="4">
    <source>
        <dbReference type="RuleBase" id="RU362132"/>
    </source>
</evidence>
<keyword evidence="9" id="KW-1185">Reference proteome</keyword>
<organism evidence="8 9">
    <name type="scientific">Ruicaihuangia caeni</name>
    <dbReference type="NCBI Taxonomy" id="3042517"/>
    <lineage>
        <taxon>Bacteria</taxon>
        <taxon>Bacillati</taxon>
        <taxon>Actinomycetota</taxon>
        <taxon>Actinomycetes</taxon>
        <taxon>Micrococcales</taxon>
        <taxon>Microbacteriaceae</taxon>
        <taxon>Ruicaihuangia</taxon>
    </lineage>
</organism>
<dbReference type="GO" id="GO:0009099">
    <property type="term" value="P:L-valine biosynthetic process"/>
    <property type="evidence" value="ECO:0007669"/>
    <property type="project" value="TreeGrafter"/>
</dbReference>
<dbReference type="Pfam" id="PF02775">
    <property type="entry name" value="TPP_enzyme_C"/>
    <property type="match status" value="1"/>
</dbReference>